<proteinExistence type="predicted"/>
<organism evidence="4 5">
    <name type="scientific">Pseudidiomarina salinarum</name>
    <dbReference type="NCBI Taxonomy" id="435908"/>
    <lineage>
        <taxon>Bacteria</taxon>
        <taxon>Pseudomonadati</taxon>
        <taxon>Pseudomonadota</taxon>
        <taxon>Gammaproteobacteria</taxon>
        <taxon>Alteromonadales</taxon>
        <taxon>Idiomarinaceae</taxon>
        <taxon>Pseudidiomarina</taxon>
    </lineage>
</organism>
<evidence type="ECO:0000259" key="3">
    <source>
        <dbReference type="PROSITE" id="PS50902"/>
    </source>
</evidence>
<dbReference type="OrthoDB" id="9801479at2"/>
<gene>
    <name evidence="4" type="ORF">IDSA_06845</name>
</gene>
<evidence type="ECO:0000256" key="2">
    <source>
        <dbReference type="ARBA" id="ARBA00022643"/>
    </source>
</evidence>
<dbReference type="EMBL" id="JPER01000003">
    <property type="protein sequence ID" value="KFZ30801.1"/>
    <property type="molecule type" value="Genomic_DNA"/>
</dbReference>
<protein>
    <submittedName>
        <fullName evidence="4">Flavodoxin</fullName>
    </submittedName>
</protein>
<dbReference type="InterPro" id="IPR029039">
    <property type="entry name" value="Flavoprotein-like_sf"/>
</dbReference>
<dbReference type="GO" id="GO:0016020">
    <property type="term" value="C:membrane"/>
    <property type="evidence" value="ECO:0007669"/>
    <property type="project" value="TreeGrafter"/>
</dbReference>
<dbReference type="InterPro" id="IPR008254">
    <property type="entry name" value="Flavodoxin/NO_synth"/>
</dbReference>
<dbReference type="PANTHER" id="PTHR30546">
    <property type="entry name" value="FLAVODOXIN-RELATED PROTEIN WRBA-RELATED"/>
    <property type="match status" value="1"/>
</dbReference>
<keyword evidence="5" id="KW-1185">Reference proteome</keyword>
<evidence type="ECO:0000313" key="5">
    <source>
        <dbReference type="Proteomes" id="UP000054363"/>
    </source>
</evidence>
<accession>A0A094JE29</accession>
<dbReference type="GO" id="GO:0010181">
    <property type="term" value="F:FMN binding"/>
    <property type="evidence" value="ECO:0007669"/>
    <property type="project" value="InterPro"/>
</dbReference>
<evidence type="ECO:0000256" key="1">
    <source>
        <dbReference type="ARBA" id="ARBA00022630"/>
    </source>
</evidence>
<dbReference type="RefSeq" id="WP_034775312.1">
    <property type="nucleotide sequence ID" value="NZ_JPER01000003.1"/>
</dbReference>
<dbReference type="GO" id="GO:0003955">
    <property type="term" value="F:NAD(P)H dehydrogenase (quinone) activity"/>
    <property type="evidence" value="ECO:0007669"/>
    <property type="project" value="TreeGrafter"/>
</dbReference>
<dbReference type="STRING" id="435908.IDSA_06845"/>
<comment type="caution">
    <text evidence="4">The sequence shown here is derived from an EMBL/GenBank/DDBJ whole genome shotgun (WGS) entry which is preliminary data.</text>
</comment>
<feature type="domain" description="Flavodoxin-like" evidence="3">
    <location>
        <begin position="4"/>
        <end position="178"/>
    </location>
</feature>
<dbReference type="PROSITE" id="PS50902">
    <property type="entry name" value="FLAVODOXIN_LIKE"/>
    <property type="match status" value="1"/>
</dbReference>
<reference evidence="4 5" key="1">
    <citation type="submission" date="2014-06" db="EMBL/GenBank/DDBJ databases">
        <title>The draft genome sequence of Idiomarina salinarum ISL-52.</title>
        <authorList>
            <person name="Du J."/>
            <person name="Shao Z."/>
        </authorList>
    </citation>
    <scope>NUCLEOTIDE SEQUENCE [LARGE SCALE GENOMIC DNA]</scope>
    <source>
        <strain evidence="4 5">ISL-52</strain>
    </source>
</reference>
<evidence type="ECO:0000313" key="4">
    <source>
        <dbReference type="EMBL" id="KFZ30801.1"/>
    </source>
</evidence>
<dbReference type="Pfam" id="PF03358">
    <property type="entry name" value="FMN_red"/>
    <property type="match status" value="1"/>
</dbReference>
<dbReference type="AlphaFoldDB" id="A0A094JE29"/>
<dbReference type="PANTHER" id="PTHR30546:SF23">
    <property type="entry name" value="FLAVOPROTEIN-LIKE PROTEIN YCP4-RELATED"/>
    <property type="match status" value="1"/>
</dbReference>
<keyword evidence="2" id="KW-0288">FMN</keyword>
<dbReference type="SUPFAM" id="SSF52218">
    <property type="entry name" value="Flavoproteins"/>
    <property type="match status" value="1"/>
</dbReference>
<dbReference type="Proteomes" id="UP000054363">
    <property type="component" value="Unassembled WGS sequence"/>
</dbReference>
<name>A0A094JE29_9GAMM</name>
<dbReference type="Gene3D" id="3.40.50.360">
    <property type="match status" value="1"/>
</dbReference>
<dbReference type="InterPro" id="IPR005025">
    <property type="entry name" value="FMN_Rdtase-like_dom"/>
</dbReference>
<keyword evidence="1" id="KW-0285">Flavoprotein</keyword>
<dbReference type="eggNOG" id="COG0655">
    <property type="taxonomic scope" value="Bacteria"/>
</dbReference>
<sequence length="190" mass="20486">MLKVAIIFHSVSGTTKKLAEAVGHGAMSISGVEVIKMEIVGADIVEGRFINSILIERLKDVDAIIFGSPTFMGCVSAQFKAFADATGDLWAEKAWSNKIASGFTIGSNLSGDQLNTIQYLQIFANQHGMLWASLDILGNYDPKNRNRLGAQSGLIAHSKGGELNEIDLNTANYLGQRVANVAKRFAVKEI</sequence>